<evidence type="ECO:0000313" key="3">
    <source>
        <dbReference type="EMBL" id="KKG79095.1"/>
    </source>
</evidence>
<evidence type="ECO:0000313" key="4">
    <source>
        <dbReference type="EMBL" id="KKH32654.1"/>
    </source>
</evidence>
<gene>
    <name evidence="6" type="ORF">DKM28_13425</name>
    <name evidence="4" type="ORF">DU37_10055</name>
    <name evidence="3" type="ORF">DU43_17235</name>
    <name evidence="1" type="ORF">DU47_10170</name>
    <name evidence="2" type="ORF">DU52_06630</name>
    <name evidence="5" type="ORF">DU80_04230</name>
</gene>
<dbReference type="EMBL" id="JJPM01000053">
    <property type="protein sequence ID" value="KKG79095.1"/>
    <property type="molecule type" value="Genomic_DNA"/>
</dbReference>
<dbReference type="Proteomes" id="UP000034338">
    <property type="component" value="Unassembled WGS sequence"/>
</dbReference>
<reference evidence="7 8" key="1">
    <citation type="journal article" date="2015" name="ISME J.">
        <title>Genomic and phenotypic differentiation among Methanosarcina mazei populations from Columbia River sediment.</title>
        <authorList>
            <person name="Youngblut N.D."/>
            <person name="Wirth J.S."/>
            <person name="Henriksen J.R."/>
            <person name="Smith M."/>
            <person name="Simon H."/>
            <person name="Metcalf W.W."/>
            <person name="Whitaker R.J."/>
        </authorList>
    </citation>
    <scope>NUCLEOTIDE SEQUENCE [LARGE SCALE GENOMIC DNA]</scope>
    <source>
        <strain evidence="4 8">1.H.A.0.1</strain>
        <strain evidence="5 7">1.H.M.2.1</strain>
        <strain evidence="1 10">2.F.A.2.4</strain>
        <strain evidence="2 9">3.F.A.1A.1</strain>
        <strain evidence="3">3.H.A.1A.1</strain>
    </source>
</reference>
<evidence type="ECO:0000313" key="5">
    <source>
        <dbReference type="EMBL" id="KKH79497.1"/>
    </source>
</evidence>
<evidence type="ECO:0000313" key="2">
    <source>
        <dbReference type="EMBL" id="KKG30617.1"/>
    </source>
</evidence>
<dbReference type="Proteomes" id="UP000034578">
    <property type="component" value="Unassembled WGS sequence"/>
</dbReference>
<dbReference type="Proteomes" id="UP000300067">
    <property type="component" value="Chromosome"/>
</dbReference>
<evidence type="ECO:0000313" key="1">
    <source>
        <dbReference type="EMBL" id="KKG06781.1"/>
    </source>
</evidence>
<dbReference type="EMBL" id="CP029709">
    <property type="protein sequence ID" value="QCR16873.1"/>
    <property type="molecule type" value="Genomic_DNA"/>
</dbReference>
<dbReference type="EMBL" id="JJQF01000044">
    <property type="protein sequence ID" value="KKH32654.1"/>
    <property type="molecule type" value="Genomic_DNA"/>
</dbReference>
<protein>
    <submittedName>
        <fullName evidence="1">Uncharacterized protein</fullName>
    </submittedName>
</protein>
<keyword evidence="10" id="KW-1185">Reference proteome</keyword>
<name>A0A0F8BW44_METMZ</name>
<evidence type="ECO:0000313" key="9">
    <source>
        <dbReference type="Proteomes" id="UP000034399"/>
    </source>
</evidence>
<dbReference type="Proteomes" id="UP000034399">
    <property type="component" value="Unassembled WGS sequence"/>
</dbReference>
<dbReference type="AlphaFoldDB" id="A0A0F8BW44"/>
<dbReference type="EMBL" id="JJOS01000004">
    <property type="protein sequence ID" value="KKG06781.1"/>
    <property type="molecule type" value="Genomic_DNA"/>
</dbReference>
<evidence type="ECO:0000313" key="11">
    <source>
        <dbReference type="Proteomes" id="UP000300067"/>
    </source>
</evidence>
<evidence type="ECO:0000313" key="7">
    <source>
        <dbReference type="Proteomes" id="UP000034152"/>
    </source>
</evidence>
<proteinExistence type="predicted"/>
<sequence length="59" mass="6798">MSSLKSLSDVNTSFCRRIYRLPFQATHQIKTYSVSFFMPEFFPEIYLPASSEAKIKGSN</sequence>
<evidence type="ECO:0000313" key="8">
    <source>
        <dbReference type="Proteomes" id="UP000034338"/>
    </source>
</evidence>
<organism evidence="1 10">
    <name type="scientific">Methanosarcina mazei</name>
    <name type="common">Methanosarcina frisia</name>
    <dbReference type="NCBI Taxonomy" id="2209"/>
    <lineage>
        <taxon>Archaea</taxon>
        <taxon>Methanobacteriati</taxon>
        <taxon>Methanobacteriota</taxon>
        <taxon>Stenosarchaea group</taxon>
        <taxon>Methanomicrobia</taxon>
        <taxon>Methanosarcinales</taxon>
        <taxon>Methanosarcinaceae</taxon>
        <taxon>Methanosarcina</taxon>
    </lineage>
</organism>
<evidence type="ECO:0000313" key="6">
    <source>
        <dbReference type="EMBL" id="QCR16873.1"/>
    </source>
</evidence>
<accession>A0A0F8BW44</accession>
<dbReference type="Proteomes" id="UP000034152">
    <property type="component" value="Unassembled WGS sequence"/>
</dbReference>
<evidence type="ECO:0000313" key="10">
    <source>
        <dbReference type="Proteomes" id="UP000034578"/>
    </source>
</evidence>
<dbReference type="EMBL" id="JJPA01000162">
    <property type="protein sequence ID" value="KKG30617.1"/>
    <property type="molecule type" value="Genomic_DNA"/>
</dbReference>
<dbReference type="EMBL" id="JJQU01000258">
    <property type="protein sequence ID" value="KKH79497.1"/>
    <property type="molecule type" value="Genomic_DNA"/>
</dbReference>
<reference evidence="6 11" key="2">
    <citation type="submission" date="2018-05" db="EMBL/GenBank/DDBJ databases">
        <title>Methanosarcina gilichinskyana sp. nov., a novel methanogenic archaeon isolated from Holocene permafrost, North East Russia.</title>
        <authorList>
            <person name="Oshurkova V."/>
            <person name="Meer M."/>
            <person name="Bochkareva O."/>
            <person name="Shcherbakova V."/>
        </authorList>
    </citation>
    <scope>NUCLEOTIDE SEQUENCE [LARGE SCALE GENOMIC DNA]</scope>
    <source>
        <strain evidence="6 11">JL01</strain>
    </source>
</reference>